<comment type="caution">
    <text evidence="1">The sequence shown here is derived from an EMBL/GenBank/DDBJ whole genome shotgun (WGS) entry which is preliminary data.</text>
</comment>
<sequence length="152" mass="17397">MLLEPLSAGTCLYSDESIKVSCYSNNTFKVINVHFISHQKFAIDSPEGRLAYRTIINADTHQSLIEKLIAKNPIKKNHGQYFSFTSYDRECEVQPFTVWDKKYNSSIVSIIFVYTCSVDSNTLVRLFELKQKVALKLYKDQVDPSTITMPAN</sequence>
<protein>
    <submittedName>
        <fullName evidence="1">Uncharacterized protein</fullName>
    </submittedName>
</protein>
<dbReference type="AlphaFoldDB" id="A0A0F9VIU3"/>
<gene>
    <name evidence="1" type="ORF">LCGC14_0088540</name>
</gene>
<organism evidence="1">
    <name type="scientific">marine sediment metagenome</name>
    <dbReference type="NCBI Taxonomy" id="412755"/>
    <lineage>
        <taxon>unclassified sequences</taxon>
        <taxon>metagenomes</taxon>
        <taxon>ecological metagenomes</taxon>
    </lineage>
</organism>
<dbReference type="EMBL" id="LAZR01000024">
    <property type="protein sequence ID" value="KKO03965.1"/>
    <property type="molecule type" value="Genomic_DNA"/>
</dbReference>
<evidence type="ECO:0000313" key="1">
    <source>
        <dbReference type="EMBL" id="KKO03965.1"/>
    </source>
</evidence>
<reference evidence="1" key="1">
    <citation type="journal article" date="2015" name="Nature">
        <title>Complex archaea that bridge the gap between prokaryotes and eukaryotes.</title>
        <authorList>
            <person name="Spang A."/>
            <person name="Saw J.H."/>
            <person name="Jorgensen S.L."/>
            <person name="Zaremba-Niedzwiedzka K."/>
            <person name="Martijn J."/>
            <person name="Lind A.E."/>
            <person name="van Eijk R."/>
            <person name="Schleper C."/>
            <person name="Guy L."/>
            <person name="Ettema T.J."/>
        </authorList>
    </citation>
    <scope>NUCLEOTIDE SEQUENCE</scope>
</reference>
<proteinExistence type="predicted"/>
<accession>A0A0F9VIU3</accession>
<name>A0A0F9VIU3_9ZZZZ</name>